<reference evidence="3 4" key="1">
    <citation type="submission" date="2019-03" db="EMBL/GenBank/DDBJ databases">
        <title>Genomic Encyclopedia of Type Strains, Phase IV (KMG-IV): sequencing the most valuable type-strain genomes for metagenomic binning, comparative biology and taxonomic classification.</title>
        <authorList>
            <person name="Goeker M."/>
        </authorList>
    </citation>
    <scope>NUCLEOTIDE SEQUENCE [LARGE SCALE GENOMIC DNA]</scope>
    <source>
        <strain evidence="3 4">DSM 18401</strain>
    </source>
</reference>
<dbReference type="GO" id="GO:0005576">
    <property type="term" value="C:extracellular region"/>
    <property type="evidence" value="ECO:0007669"/>
    <property type="project" value="UniProtKB-SubCell"/>
</dbReference>
<dbReference type="SUPFAM" id="SSF51120">
    <property type="entry name" value="beta-Roll"/>
    <property type="match status" value="1"/>
</dbReference>
<dbReference type="Proteomes" id="UP000295351">
    <property type="component" value="Unassembled WGS sequence"/>
</dbReference>
<dbReference type="PROSITE" id="PS00330">
    <property type="entry name" value="HEMOLYSIN_CALCIUM"/>
    <property type="match status" value="3"/>
</dbReference>
<evidence type="ECO:0000256" key="1">
    <source>
        <dbReference type="ARBA" id="ARBA00004613"/>
    </source>
</evidence>
<accession>A0A4R2D636</accession>
<dbReference type="InterPro" id="IPR001343">
    <property type="entry name" value="Hemolysn_Ca-bd"/>
</dbReference>
<sequence>MAIKIAVKDANKDGKGINFGAYLASFDKTYLRDGYGSFNSTDPMAMSGTQYASTNVKDFGVVLTSGKAKWEYDLATHKISGSLNAVTFGNKVELVGSRFKSVSDIDITGLNVTDKTLASKILSDIMGGKNTDGGATTSLQKLLKANAIEFSGSTGNDTFTGFGKADKISGNNGNDTLKGGGGNDTISGGAGNDKLYGDAGNDKLSGGTGNDTLDGGAGNDKLTGGAGNDVFIFKKGQGNDTITDFQAGSAKGDVIRLDKSVLKNFNDVLSHATEKSGDLIIEYGKNTIKLEGIDKADLHANDFFFF</sequence>
<comment type="caution">
    <text evidence="3">The sequence shown here is derived from an EMBL/GenBank/DDBJ whole genome shotgun (WGS) entry which is preliminary data.</text>
</comment>
<dbReference type="PANTHER" id="PTHR38340">
    <property type="entry name" value="S-LAYER PROTEIN"/>
    <property type="match status" value="1"/>
</dbReference>
<name>A0A4R2D636_SHIGR</name>
<dbReference type="AlphaFoldDB" id="A0A4R2D636"/>
<organism evidence="3 4">
    <name type="scientific">Shinella granuli</name>
    <dbReference type="NCBI Taxonomy" id="323621"/>
    <lineage>
        <taxon>Bacteria</taxon>
        <taxon>Pseudomonadati</taxon>
        <taxon>Pseudomonadota</taxon>
        <taxon>Alphaproteobacteria</taxon>
        <taxon>Hyphomicrobiales</taxon>
        <taxon>Rhizobiaceae</taxon>
        <taxon>Shinella</taxon>
    </lineage>
</organism>
<proteinExistence type="predicted"/>
<keyword evidence="4" id="KW-1185">Reference proteome</keyword>
<dbReference type="InterPro" id="IPR011049">
    <property type="entry name" value="Serralysin-like_metalloprot_C"/>
</dbReference>
<dbReference type="InterPro" id="IPR018511">
    <property type="entry name" value="Hemolysin-typ_Ca-bd_CS"/>
</dbReference>
<dbReference type="PANTHER" id="PTHR38340:SF1">
    <property type="entry name" value="S-LAYER PROTEIN"/>
    <property type="match status" value="1"/>
</dbReference>
<dbReference type="InterPro" id="IPR050557">
    <property type="entry name" value="RTX_toxin/Mannuronan_C5-epim"/>
</dbReference>
<dbReference type="GO" id="GO:0005509">
    <property type="term" value="F:calcium ion binding"/>
    <property type="evidence" value="ECO:0007669"/>
    <property type="project" value="InterPro"/>
</dbReference>
<dbReference type="Pfam" id="PF00353">
    <property type="entry name" value="HemolysinCabind"/>
    <property type="match status" value="1"/>
</dbReference>
<evidence type="ECO:0000313" key="4">
    <source>
        <dbReference type="Proteomes" id="UP000295351"/>
    </source>
</evidence>
<dbReference type="EMBL" id="SLVX01000002">
    <property type="protein sequence ID" value="TCN47504.1"/>
    <property type="molecule type" value="Genomic_DNA"/>
</dbReference>
<dbReference type="RefSeq" id="WP_133033083.1">
    <property type="nucleotide sequence ID" value="NZ_BAABEI010000012.1"/>
</dbReference>
<gene>
    <name evidence="3" type="ORF">EV665_10223</name>
</gene>
<evidence type="ECO:0000313" key="3">
    <source>
        <dbReference type="EMBL" id="TCN47504.1"/>
    </source>
</evidence>
<protein>
    <submittedName>
        <fullName evidence="3">Putative secreted protein (Type I secretion substrate)</fullName>
    </submittedName>
</protein>
<evidence type="ECO:0000256" key="2">
    <source>
        <dbReference type="ARBA" id="ARBA00022525"/>
    </source>
</evidence>
<dbReference type="Gene3D" id="2.150.10.10">
    <property type="entry name" value="Serralysin-like metalloprotease, C-terminal"/>
    <property type="match status" value="2"/>
</dbReference>
<keyword evidence="2" id="KW-0964">Secreted</keyword>
<comment type="subcellular location">
    <subcellularLocation>
        <location evidence="1">Secreted</location>
    </subcellularLocation>
</comment>
<dbReference type="PRINTS" id="PR00313">
    <property type="entry name" value="CABNDNGRPT"/>
</dbReference>